<dbReference type="GeneID" id="25287907"/>
<proteinExistence type="predicted"/>
<dbReference type="GO" id="GO:0003700">
    <property type="term" value="F:DNA-binding transcription factor activity"/>
    <property type="evidence" value="ECO:0007669"/>
    <property type="project" value="InterPro"/>
</dbReference>
<dbReference type="OrthoDB" id="2247093at2759"/>
<comment type="caution">
    <text evidence="3">The sequence shown here is derived from an EMBL/GenBank/DDBJ whole genome shotgun (WGS) entry which is preliminary data.</text>
</comment>
<evidence type="ECO:0000256" key="1">
    <source>
        <dbReference type="SAM" id="MobiDB-lite"/>
    </source>
</evidence>
<feature type="domain" description="BZIP" evidence="2">
    <location>
        <begin position="77"/>
        <end position="91"/>
    </location>
</feature>
<sequence length="134" mass="14645">MYRYGPGGPETPAPGALRALPAGGTGGYGHEARTRGSGGGYQMGQGSYQITVDTDQGPMLVPVQLDLQQASKAADEKRKRNAGASARFRERRKEKEKQASFTISGLQAELRGVIEQRDFYLAQRNYFCDLISRC</sequence>
<dbReference type="VEuPathDB" id="FungiDB:A1O9_13014"/>
<feature type="compositionally biased region" description="Low complexity" evidence="1">
    <location>
        <begin position="13"/>
        <end position="22"/>
    </location>
</feature>
<name>A0A072NSU6_9EURO</name>
<dbReference type="Proteomes" id="UP000027920">
    <property type="component" value="Unassembled WGS sequence"/>
</dbReference>
<dbReference type="STRING" id="1182545.A0A072NSU6"/>
<dbReference type="HOGENOM" id="CLU_1896203_0_0_1"/>
<evidence type="ECO:0000313" key="3">
    <source>
        <dbReference type="EMBL" id="KEF50934.1"/>
    </source>
</evidence>
<feature type="compositionally biased region" description="Basic and acidic residues" evidence="1">
    <location>
        <begin position="87"/>
        <end position="96"/>
    </location>
</feature>
<feature type="region of interest" description="Disordered" evidence="1">
    <location>
        <begin position="71"/>
        <end position="96"/>
    </location>
</feature>
<dbReference type="AlphaFoldDB" id="A0A072NSU6"/>
<protein>
    <recommendedName>
        <fullName evidence="2">BZIP domain-containing protein</fullName>
    </recommendedName>
</protein>
<dbReference type="RefSeq" id="XP_013253524.1">
    <property type="nucleotide sequence ID" value="XM_013398070.1"/>
</dbReference>
<dbReference type="EMBL" id="AMGV01000042">
    <property type="protein sequence ID" value="KEF50934.1"/>
    <property type="molecule type" value="Genomic_DNA"/>
</dbReference>
<feature type="region of interest" description="Disordered" evidence="1">
    <location>
        <begin position="1"/>
        <end position="42"/>
    </location>
</feature>
<dbReference type="PROSITE" id="PS00036">
    <property type="entry name" value="BZIP_BASIC"/>
    <property type="match status" value="1"/>
</dbReference>
<dbReference type="InterPro" id="IPR004827">
    <property type="entry name" value="bZIP"/>
</dbReference>
<organism evidence="3 4">
    <name type="scientific">Exophiala aquamarina CBS 119918</name>
    <dbReference type="NCBI Taxonomy" id="1182545"/>
    <lineage>
        <taxon>Eukaryota</taxon>
        <taxon>Fungi</taxon>
        <taxon>Dikarya</taxon>
        <taxon>Ascomycota</taxon>
        <taxon>Pezizomycotina</taxon>
        <taxon>Eurotiomycetes</taxon>
        <taxon>Chaetothyriomycetidae</taxon>
        <taxon>Chaetothyriales</taxon>
        <taxon>Herpotrichiellaceae</taxon>
        <taxon>Exophiala</taxon>
    </lineage>
</organism>
<reference evidence="3 4" key="1">
    <citation type="submission" date="2013-03" db="EMBL/GenBank/DDBJ databases">
        <title>The Genome Sequence of Exophiala aquamarina CBS 119918.</title>
        <authorList>
            <consortium name="The Broad Institute Genomics Platform"/>
            <person name="Cuomo C."/>
            <person name="de Hoog S."/>
            <person name="Gorbushina A."/>
            <person name="Walker B."/>
            <person name="Young S.K."/>
            <person name="Zeng Q."/>
            <person name="Gargeya S."/>
            <person name="Fitzgerald M."/>
            <person name="Haas B."/>
            <person name="Abouelleil A."/>
            <person name="Allen A.W."/>
            <person name="Alvarado L."/>
            <person name="Arachchi H.M."/>
            <person name="Berlin A.M."/>
            <person name="Chapman S.B."/>
            <person name="Gainer-Dewar J."/>
            <person name="Goldberg J."/>
            <person name="Griggs A."/>
            <person name="Gujja S."/>
            <person name="Hansen M."/>
            <person name="Howarth C."/>
            <person name="Imamovic A."/>
            <person name="Ireland A."/>
            <person name="Larimer J."/>
            <person name="McCowan C."/>
            <person name="Murphy C."/>
            <person name="Pearson M."/>
            <person name="Poon T.W."/>
            <person name="Priest M."/>
            <person name="Roberts A."/>
            <person name="Saif S."/>
            <person name="Shea T."/>
            <person name="Sisk P."/>
            <person name="Sykes S."/>
            <person name="Wortman J."/>
            <person name="Nusbaum C."/>
            <person name="Birren B."/>
        </authorList>
    </citation>
    <scope>NUCLEOTIDE SEQUENCE [LARGE SCALE GENOMIC DNA]</scope>
    <source>
        <strain evidence="3 4">CBS 119918</strain>
    </source>
</reference>
<gene>
    <name evidence="3" type="ORF">A1O9_13014</name>
</gene>
<accession>A0A072NSU6</accession>
<evidence type="ECO:0000259" key="2">
    <source>
        <dbReference type="PROSITE" id="PS00036"/>
    </source>
</evidence>
<evidence type="ECO:0000313" key="4">
    <source>
        <dbReference type="Proteomes" id="UP000027920"/>
    </source>
</evidence>
<keyword evidence="4" id="KW-1185">Reference proteome</keyword>